<dbReference type="OrthoDB" id="1715602at2759"/>
<sequence length="136" mass="15903">MVLHPRHKLAYFKAACWEKRWIDTAQKLVCDEFEHSYVSWSQSEGSDKSDSNVVIPEPPKAKPCASKNMFEDLFDTLSTSSVPVVDELQLYLSTEVENIIDPIKWWYKKCKTYPRLYQMALDYLTIPSNNSFSYLH</sequence>
<dbReference type="InterPro" id="IPR012337">
    <property type="entry name" value="RNaseH-like_sf"/>
</dbReference>
<feature type="domain" description="HAT C-terminal dimerisation" evidence="1">
    <location>
        <begin position="87"/>
        <end position="128"/>
    </location>
</feature>
<dbReference type="EMBL" id="JABCKI010006377">
    <property type="protein sequence ID" value="KAG5634503.1"/>
    <property type="molecule type" value="Genomic_DNA"/>
</dbReference>
<evidence type="ECO:0000313" key="2">
    <source>
        <dbReference type="EMBL" id="KAG5634503.1"/>
    </source>
</evidence>
<dbReference type="SUPFAM" id="SSF53098">
    <property type="entry name" value="Ribonuclease H-like"/>
    <property type="match status" value="1"/>
</dbReference>
<dbReference type="Proteomes" id="UP000717328">
    <property type="component" value="Unassembled WGS sequence"/>
</dbReference>
<protein>
    <recommendedName>
        <fullName evidence="1">HAT C-terminal dimerisation domain-containing protein</fullName>
    </recommendedName>
</protein>
<evidence type="ECO:0000313" key="3">
    <source>
        <dbReference type="Proteomes" id="UP000717328"/>
    </source>
</evidence>
<comment type="caution">
    <text evidence="2">The sequence shown here is derived from an EMBL/GenBank/DDBJ whole genome shotgun (WGS) entry which is preliminary data.</text>
</comment>
<keyword evidence="3" id="KW-1185">Reference proteome</keyword>
<dbReference type="Pfam" id="PF05699">
    <property type="entry name" value="Dimer_Tnp_hAT"/>
    <property type="match status" value="1"/>
</dbReference>
<reference evidence="2" key="2">
    <citation type="submission" date="2021-10" db="EMBL/GenBank/DDBJ databases">
        <title>Phylogenomics reveals ancestral predisposition of the termite-cultivated fungus Termitomyces towards a domesticated lifestyle.</title>
        <authorList>
            <person name="Auxier B."/>
            <person name="Grum-Grzhimaylo A."/>
            <person name="Cardenas M.E."/>
            <person name="Lodge J.D."/>
            <person name="Laessoe T."/>
            <person name="Pedersen O."/>
            <person name="Smith M.E."/>
            <person name="Kuyper T.W."/>
            <person name="Franco-Molano E.A."/>
            <person name="Baroni T.J."/>
            <person name="Aanen D.K."/>
        </authorList>
    </citation>
    <scope>NUCLEOTIDE SEQUENCE</scope>
    <source>
        <strain evidence="2">D49</strain>
    </source>
</reference>
<reference evidence="2" key="1">
    <citation type="submission" date="2021-02" db="EMBL/GenBank/DDBJ databases">
        <authorList>
            <person name="Nieuwenhuis M."/>
            <person name="Van De Peppel L.J.J."/>
        </authorList>
    </citation>
    <scope>NUCLEOTIDE SEQUENCE</scope>
    <source>
        <strain evidence="2">D49</strain>
    </source>
</reference>
<dbReference type="InterPro" id="IPR008906">
    <property type="entry name" value="HATC_C_dom"/>
</dbReference>
<evidence type="ECO:0000259" key="1">
    <source>
        <dbReference type="Pfam" id="PF05699"/>
    </source>
</evidence>
<gene>
    <name evidence="2" type="ORF">H0H81_001717</name>
</gene>
<dbReference type="AlphaFoldDB" id="A0A9P7FQR8"/>
<proteinExistence type="predicted"/>
<organism evidence="2 3">
    <name type="scientific">Sphagnurus paluster</name>
    <dbReference type="NCBI Taxonomy" id="117069"/>
    <lineage>
        <taxon>Eukaryota</taxon>
        <taxon>Fungi</taxon>
        <taxon>Dikarya</taxon>
        <taxon>Basidiomycota</taxon>
        <taxon>Agaricomycotina</taxon>
        <taxon>Agaricomycetes</taxon>
        <taxon>Agaricomycetidae</taxon>
        <taxon>Agaricales</taxon>
        <taxon>Tricholomatineae</taxon>
        <taxon>Lyophyllaceae</taxon>
        <taxon>Sphagnurus</taxon>
    </lineage>
</organism>
<name>A0A9P7FQR8_9AGAR</name>
<accession>A0A9P7FQR8</accession>
<dbReference type="GO" id="GO:0046983">
    <property type="term" value="F:protein dimerization activity"/>
    <property type="evidence" value="ECO:0007669"/>
    <property type="project" value="InterPro"/>
</dbReference>